<reference evidence="2" key="1">
    <citation type="journal article" date="2009" name="Genome Res.">
        <title>Comparative genomic analyses of the human fungal pathogens Coccidioides and their relatives.</title>
        <authorList>
            <person name="Sharpton T.J."/>
            <person name="Stajich J.E."/>
            <person name="Rounsley S.D."/>
            <person name="Gardner M.J."/>
            <person name="Wortman J.R."/>
            <person name="Jordar V.S."/>
            <person name="Maiti R."/>
            <person name="Kodira C.D."/>
            <person name="Neafsey D.E."/>
            <person name="Zeng Q."/>
            <person name="Hung C.-Y."/>
            <person name="McMahan C."/>
            <person name="Muszewska A."/>
            <person name="Grynberg M."/>
            <person name="Mandel M.A."/>
            <person name="Kellner E.M."/>
            <person name="Barker B.M."/>
            <person name="Galgiani J.N."/>
            <person name="Orbach M.J."/>
            <person name="Kirkland T.N."/>
            <person name="Cole G.T."/>
            <person name="Henn M.R."/>
            <person name="Birren B.W."/>
            <person name="Taylor J.W."/>
        </authorList>
    </citation>
    <scope>NUCLEOTIDE SEQUENCE [LARGE SCALE GENOMIC DNA]</scope>
    <source>
        <strain evidence="2">RS</strain>
    </source>
</reference>
<gene>
    <name evidence="1" type="ORF">CIMG_13529</name>
</gene>
<reference evidence="2" key="2">
    <citation type="journal article" date="2010" name="Genome Res.">
        <title>Population genomic sequencing of Coccidioides fungi reveals recent hybridization and transposon control.</title>
        <authorList>
            <person name="Neafsey D.E."/>
            <person name="Barker B.M."/>
            <person name="Sharpton T.J."/>
            <person name="Stajich J.E."/>
            <person name="Park D.J."/>
            <person name="Whiston E."/>
            <person name="Hung C.-Y."/>
            <person name="McMahan C."/>
            <person name="White J."/>
            <person name="Sykes S."/>
            <person name="Heiman D."/>
            <person name="Young S."/>
            <person name="Zeng Q."/>
            <person name="Abouelleil A."/>
            <person name="Aftuck L."/>
            <person name="Bessette D."/>
            <person name="Brown A."/>
            <person name="FitzGerald M."/>
            <person name="Lui A."/>
            <person name="Macdonald J.P."/>
            <person name="Priest M."/>
            <person name="Orbach M.J."/>
            <person name="Galgiani J.N."/>
            <person name="Kirkland T.N."/>
            <person name="Cole G.T."/>
            <person name="Birren B.W."/>
            <person name="Henn M.R."/>
            <person name="Taylor J.W."/>
            <person name="Rounsley S.D."/>
        </authorList>
    </citation>
    <scope>GENOME REANNOTATION</scope>
    <source>
        <strain evidence="2">RS</strain>
    </source>
</reference>
<accession>J3K0L4</accession>
<dbReference type="RefSeq" id="XP_001238981.2">
    <property type="nucleotide sequence ID" value="XM_001238980.2"/>
</dbReference>
<evidence type="ECO:0000313" key="2">
    <source>
        <dbReference type="Proteomes" id="UP000001261"/>
    </source>
</evidence>
<dbReference type="EMBL" id="GG704915">
    <property type="protein sequence ID" value="EAS27398.3"/>
    <property type="molecule type" value="Genomic_DNA"/>
</dbReference>
<protein>
    <submittedName>
        <fullName evidence="1">Uncharacterized protein</fullName>
    </submittedName>
</protein>
<proteinExistence type="predicted"/>
<sequence>MTIGNVWMFAGSQRSQTRAGFKNGPGRLGAKREDAARLRYEGCGVQYERPLCLLHAESAPSSRHRPRIGAKSGKLNRLRGSEGDPCTVDILCISAESLADFVQDGFLRGLFQKASAILACGTVARILQSFYRVAGPSPGLARAHITFIHEESDAAAALN</sequence>
<dbReference type="GeneID" id="24165156"/>
<dbReference type="AlphaFoldDB" id="J3K0L4"/>
<name>J3K0L4_COCIM</name>
<dbReference type="KEGG" id="cim:CIMG_13529"/>
<dbReference type="Proteomes" id="UP000001261">
    <property type="component" value="Unassembled WGS sequence"/>
</dbReference>
<dbReference type="VEuPathDB" id="FungiDB:CIMG_13529"/>
<dbReference type="InParanoid" id="J3K0L4"/>
<evidence type="ECO:0000313" key="1">
    <source>
        <dbReference type="EMBL" id="EAS27398.3"/>
    </source>
</evidence>
<organism evidence="1 2">
    <name type="scientific">Coccidioides immitis (strain RS)</name>
    <name type="common">Valley fever fungus</name>
    <dbReference type="NCBI Taxonomy" id="246410"/>
    <lineage>
        <taxon>Eukaryota</taxon>
        <taxon>Fungi</taxon>
        <taxon>Dikarya</taxon>
        <taxon>Ascomycota</taxon>
        <taxon>Pezizomycotina</taxon>
        <taxon>Eurotiomycetes</taxon>
        <taxon>Eurotiomycetidae</taxon>
        <taxon>Onygenales</taxon>
        <taxon>Onygenaceae</taxon>
        <taxon>Coccidioides</taxon>
    </lineage>
</organism>
<keyword evidence="2" id="KW-1185">Reference proteome</keyword>